<sequence length="613" mass="67775">MKLLAYLFNSFEEMILLDTDTVPLIPIADYFNLPAYQQTHTLFFRDREANSFLYDGVMDFFIKSLPNEDDYKYLQIRSTPAEILNNRFFGEKARHFMEAGLFAINKKEKFDGVVAAVVMQFFKLISSSVHGEKEFVWLGQEFMGDSYKFNSHPAISIGELTQRNVFQAKELCSTHPGHLGDDGSLLWFNSGFLTCKKPDSFFKDINFERNEDKTLPQLKKEYRSPLHITNGLIPPPGEYSLVSDEHPEEPSRGWVMTEQCENYLWCAYDMIGGGENPSIPKGEIINFKPSDTEKWDYYGQVWVSYFNLGKGGKLDSGIVEDDAFDELGLADKDDEEESGSSLKSFMKGGFAKNSGDFTGKGRTGSGTGSDAKASAGDDTDSSPEAKSGSLRIKKPSKGGKIKGSASDYEEYEGKSSKTDSTSSSKKGKGKFSVDADFIDDSDSSSGKSKGFKETDDDMDSGLSFDEFPDAPISAKSKSSKDDEKNSLSSWWGALTGSKKDSWNSFASDSKIDIDDLVGEDGTHEVATDDVLGKELLDSMNKPALSDEEKNAQAQQLAESANSAVPDENSEHDEAEASRLQESAEKAANPEDERSKDKDGDGRIDEESTEKQDA</sequence>
<protein>
    <submittedName>
        <fullName evidence="1">Unnamed protein product</fullName>
    </submittedName>
</protein>
<comment type="caution">
    <text evidence="1">The sequence shown here is derived from an EMBL/GenBank/DDBJ whole genome shotgun (WGS) entry which is preliminary data.</text>
</comment>
<proteinExistence type="predicted"/>
<accession>A0ACB5T0E1</accession>
<dbReference type="EMBL" id="BSXS01002212">
    <property type="protein sequence ID" value="GME78484.1"/>
    <property type="molecule type" value="Genomic_DNA"/>
</dbReference>
<evidence type="ECO:0000313" key="2">
    <source>
        <dbReference type="Proteomes" id="UP001165064"/>
    </source>
</evidence>
<dbReference type="Proteomes" id="UP001165064">
    <property type="component" value="Unassembled WGS sequence"/>
</dbReference>
<keyword evidence="2" id="KW-1185">Reference proteome</keyword>
<gene>
    <name evidence="1" type="ORF">Amon02_000346900</name>
</gene>
<evidence type="ECO:0000313" key="1">
    <source>
        <dbReference type="EMBL" id="GME78484.1"/>
    </source>
</evidence>
<reference evidence="1" key="1">
    <citation type="submission" date="2023-04" db="EMBL/GenBank/DDBJ databases">
        <title>Ambrosiozyma monospora NBRC 10751.</title>
        <authorList>
            <person name="Ichikawa N."/>
            <person name="Sato H."/>
            <person name="Tonouchi N."/>
        </authorList>
    </citation>
    <scope>NUCLEOTIDE SEQUENCE</scope>
    <source>
        <strain evidence="1">NBRC 10751</strain>
    </source>
</reference>
<name>A0ACB5T0E1_AMBMO</name>
<organism evidence="1 2">
    <name type="scientific">Ambrosiozyma monospora</name>
    <name type="common">Yeast</name>
    <name type="synonym">Endomycopsis monosporus</name>
    <dbReference type="NCBI Taxonomy" id="43982"/>
    <lineage>
        <taxon>Eukaryota</taxon>
        <taxon>Fungi</taxon>
        <taxon>Dikarya</taxon>
        <taxon>Ascomycota</taxon>
        <taxon>Saccharomycotina</taxon>
        <taxon>Pichiomycetes</taxon>
        <taxon>Pichiales</taxon>
        <taxon>Pichiaceae</taxon>
        <taxon>Ambrosiozyma</taxon>
    </lineage>
</organism>